<gene>
    <name evidence="6" type="ORF">FG382_14770</name>
</gene>
<organism evidence="6 7">
    <name type="scientific">Psychrobacillus lasiicapitis</name>
    <dbReference type="NCBI Taxonomy" id="1636719"/>
    <lineage>
        <taxon>Bacteria</taxon>
        <taxon>Bacillati</taxon>
        <taxon>Bacillota</taxon>
        <taxon>Bacilli</taxon>
        <taxon>Bacillales</taxon>
        <taxon>Bacillaceae</taxon>
        <taxon>Psychrobacillus</taxon>
    </lineage>
</organism>
<keyword evidence="1" id="KW-0805">Transcription regulation</keyword>
<feature type="domain" description="HTH gntR-type" evidence="5">
    <location>
        <begin position="10"/>
        <end position="77"/>
    </location>
</feature>
<keyword evidence="7" id="KW-1185">Reference proteome</keyword>
<dbReference type="InterPro" id="IPR011711">
    <property type="entry name" value="GntR_C"/>
</dbReference>
<dbReference type="SUPFAM" id="SSF48008">
    <property type="entry name" value="GntR ligand-binding domain-like"/>
    <property type="match status" value="1"/>
</dbReference>
<dbReference type="RefSeq" id="WP_142539656.1">
    <property type="nucleotide sequence ID" value="NZ_BMIE01000001.1"/>
</dbReference>
<reference evidence="6 7" key="1">
    <citation type="submission" date="2019-05" db="EMBL/GenBank/DDBJ databases">
        <title>Psychrobacillus vulpis sp. nov., a new species isolated from feces of a red fox that inhabits in The Tablas de Daimiel Natural Park, Albacete, Spain.</title>
        <authorList>
            <person name="Rodriguez M."/>
            <person name="Reina J.C."/>
            <person name="Bejar V."/>
            <person name="Llamas I."/>
        </authorList>
    </citation>
    <scope>NUCLEOTIDE SEQUENCE [LARGE SCALE GENOMIC DNA]</scope>
    <source>
        <strain evidence="6 7">NEAU-3TGS17</strain>
    </source>
</reference>
<name>A0A544T341_9BACI</name>
<keyword evidence="2" id="KW-0238">DNA-binding</keyword>
<dbReference type="PANTHER" id="PTHR43537:SF47">
    <property type="entry name" value="REGULATORY PROTEIN GNTR HTH"/>
    <property type="match status" value="1"/>
</dbReference>
<dbReference type="Gene3D" id="1.20.120.530">
    <property type="entry name" value="GntR ligand-binding domain-like"/>
    <property type="match status" value="1"/>
</dbReference>
<evidence type="ECO:0000256" key="3">
    <source>
        <dbReference type="ARBA" id="ARBA00023163"/>
    </source>
</evidence>
<dbReference type="GO" id="GO:0003677">
    <property type="term" value="F:DNA binding"/>
    <property type="evidence" value="ECO:0007669"/>
    <property type="project" value="UniProtKB-KW"/>
</dbReference>
<evidence type="ECO:0000256" key="2">
    <source>
        <dbReference type="ARBA" id="ARBA00023125"/>
    </source>
</evidence>
<dbReference type="SMART" id="SM00345">
    <property type="entry name" value="HTH_GNTR"/>
    <property type="match status" value="1"/>
</dbReference>
<dbReference type="Pfam" id="PF07729">
    <property type="entry name" value="FCD"/>
    <property type="match status" value="1"/>
</dbReference>
<dbReference type="SMART" id="SM00895">
    <property type="entry name" value="FCD"/>
    <property type="match status" value="1"/>
</dbReference>
<sequence length="222" mass="25848">MNKKTLQKAEPYYLQLQQTIKERIWSGFYKPGERLYEAQLAKHFKVSRSPVREAIRTLINEGLLTMGSNSQITVYEPSLQDVRDIYECRIALESIAVALTAEQATDEQLEELEETLRETQEAIKKEEKERIVECNVRFHELIIEISGNLRLKKIVEDLHSLTYYYRLLNTKGVQRATTILKGHSDILDAIKEKNAEKASKRLEKHTQEDLQNLIRSLSIEMI</sequence>
<dbReference type="PANTHER" id="PTHR43537">
    <property type="entry name" value="TRANSCRIPTIONAL REGULATOR, GNTR FAMILY"/>
    <property type="match status" value="1"/>
</dbReference>
<keyword evidence="4" id="KW-0175">Coiled coil</keyword>
<accession>A0A544T341</accession>
<dbReference type="SUPFAM" id="SSF46785">
    <property type="entry name" value="Winged helix' DNA-binding domain"/>
    <property type="match status" value="1"/>
</dbReference>
<dbReference type="GO" id="GO:0003700">
    <property type="term" value="F:DNA-binding transcription factor activity"/>
    <property type="evidence" value="ECO:0007669"/>
    <property type="project" value="InterPro"/>
</dbReference>
<evidence type="ECO:0000259" key="5">
    <source>
        <dbReference type="PROSITE" id="PS50949"/>
    </source>
</evidence>
<evidence type="ECO:0000256" key="4">
    <source>
        <dbReference type="SAM" id="Coils"/>
    </source>
</evidence>
<evidence type="ECO:0000256" key="1">
    <source>
        <dbReference type="ARBA" id="ARBA00023015"/>
    </source>
</evidence>
<dbReference type="Pfam" id="PF00392">
    <property type="entry name" value="GntR"/>
    <property type="match status" value="1"/>
</dbReference>
<evidence type="ECO:0000313" key="6">
    <source>
        <dbReference type="EMBL" id="TQR11872.1"/>
    </source>
</evidence>
<dbReference type="PRINTS" id="PR00035">
    <property type="entry name" value="HTHGNTR"/>
</dbReference>
<dbReference type="AlphaFoldDB" id="A0A544T341"/>
<protein>
    <submittedName>
        <fullName evidence="6">GntR family transcriptional regulator</fullName>
    </submittedName>
</protein>
<dbReference type="OrthoDB" id="114741at2"/>
<evidence type="ECO:0000313" key="7">
    <source>
        <dbReference type="Proteomes" id="UP000317316"/>
    </source>
</evidence>
<dbReference type="EMBL" id="VDGH01000008">
    <property type="protein sequence ID" value="TQR11872.1"/>
    <property type="molecule type" value="Genomic_DNA"/>
</dbReference>
<dbReference type="InterPro" id="IPR036388">
    <property type="entry name" value="WH-like_DNA-bd_sf"/>
</dbReference>
<dbReference type="Proteomes" id="UP000317316">
    <property type="component" value="Unassembled WGS sequence"/>
</dbReference>
<dbReference type="InterPro" id="IPR008920">
    <property type="entry name" value="TF_FadR/GntR_C"/>
</dbReference>
<dbReference type="InterPro" id="IPR036390">
    <property type="entry name" value="WH_DNA-bd_sf"/>
</dbReference>
<proteinExistence type="predicted"/>
<comment type="caution">
    <text evidence="6">The sequence shown here is derived from an EMBL/GenBank/DDBJ whole genome shotgun (WGS) entry which is preliminary data.</text>
</comment>
<dbReference type="CDD" id="cd07377">
    <property type="entry name" value="WHTH_GntR"/>
    <property type="match status" value="1"/>
</dbReference>
<feature type="coiled-coil region" evidence="4">
    <location>
        <begin position="102"/>
        <end position="129"/>
    </location>
</feature>
<dbReference type="PROSITE" id="PS50949">
    <property type="entry name" value="HTH_GNTR"/>
    <property type="match status" value="1"/>
</dbReference>
<dbReference type="Gene3D" id="1.10.10.10">
    <property type="entry name" value="Winged helix-like DNA-binding domain superfamily/Winged helix DNA-binding domain"/>
    <property type="match status" value="1"/>
</dbReference>
<keyword evidence="3" id="KW-0804">Transcription</keyword>
<dbReference type="InterPro" id="IPR000524">
    <property type="entry name" value="Tscrpt_reg_HTH_GntR"/>
</dbReference>